<evidence type="ECO:0000256" key="4">
    <source>
        <dbReference type="ARBA" id="ARBA00022679"/>
    </source>
</evidence>
<keyword evidence="7" id="KW-1185">Reference proteome</keyword>
<comment type="catalytic activity">
    <reaction evidence="5">
        <text>glucuronate acceptor + UDP-alpha-D-glucuronate = acceptor beta-D-glucuronoside + UDP + H(+)</text>
        <dbReference type="Rhea" id="RHEA:21032"/>
        <dbReference type="ChEBI" id="CHEBI:15378"/>
        <dbReference type="ChEBI" id="CHEBI:58052"/>
        <dbReference type="ChEBI" id="CHEBI:58223"/>
        <dbReference type="ChEBI" id="CHEBI:132367"/>
        <dbReference type="ChEBI" id="CHEBI:132368"/>
        <dbReference type="EC" id="2.4.1.17"/>
    </reaction>
</comment>
<evidence type="ECO:0000256" key="5">
    <source>
        <dbReference type="ARBA" id="ARBA00047475"/>
    </source>
</evidence>
<dbReference type="EC" id="2.4.1.17" evidence="2"/>
<dbReference type="AlphaFoldDB" id="A0A914HCJ4"/>
<dbReference type="InterPro" id="IPR050271">
    <property type="entry name" value="UDP-glycosyltransferase"/>
</dbReference>
<keyword evidence="4" id="KW-0808">Transferase</keyword>
<dbReference type="Gene3D" id="3.40.50.2000">
    <property type="entry name" value="Glycogen Phosphorylase B"/>
    <property type="match status" value="1"/>
</dbReference>
<dbReference type="Pfam" id="PF00201">
    <property type="entry name" value="UDPGT"/>
    <property type="match status" value="1"/>
</dbReference>
<organism evidence="7 8">
    <name type="scientific">Globodera rostochiensis</name>
    <name type="common">Golden nematode worm</name>
    <name type="synonym">Heterodera rostochiensis</name>
    <dbReference type="NCBI Taxonomy" id="31243"/>
    <lineage>
        <taxon>Eukaryota</taxon>
        <taxon>Metazoa</taxon>
        <taxon>Ecdysozoa</taxon>
        <taxon>Nematoda</taxon>
        <taxon>Chromadorea</taxon>
        <taxon>Rhabditida</taxon>
        <taxon>Tylenchina</taxon>
        <taxon>Tylenchomorpha</taxon>
        <taxon>Tylenchoidea</taxon>
        <taxon>Heteroderidae</taxon>
        <taxon>Heteroderinae</taxon>
        <taxon>Globodera</taxon>
    </lineage>
</organism>
<reference evidence="8" key="1">
    <citation type="submission" date="2022-11" db="UniProtKB">
        <authorList>
            <consortium name="WormBaseParasite"/>
        </authorList>
    </citation>
    <scope>IDENTIFICATION</scope>
</reference>
<proteinExistence type="inferred from homology"/>
<evidence type="ECO:0000313" key="7">
    <source>
        <dbReference type="Proteomes" id="UP000887572"/>
    </source>
</evidence>
<comment type="similarity">
    <text evidence="1">Belongs to the UDP-glycosyltransferase family.</text>
</comment>
<feature type="transmembrane region" description="Helical" evidence="6">
    <location>
        <begin position="94"/>
        <end position="116"/>
    </location>
</feature>
<keyword evidence="6" id="KW-1133">Transmembrane helix</keyword>
<evidence type="ECO:0000256" key="3">
    <source>
        <dbReference type="ARBA" id="ARBA00022676"/>
    </source>
</evidence>
<evidence type="ECO:0000256" key="1">
    <source>
        <dbReference type="ARBA" id="ARBA00009995"/>
    </source>
</evidence>
<evidence type="ECO:0000256" key="6">
    <source>
        <dbReference type="SAM" id="Phobius"/>
    </source>
</evidence>
<sequence length="118" mass="13405">MPVYAEQSYNSKLALRFGFATAVHKVTLDEEVLYSAIQKILSNYSNFKDNAKRAHAFFLDRALDGMQMAEYGVRRALREGGRGRRWRMTKGMDLDWLSYVHLDVAASLLALALFLANA</sequence>
<keyword evidence="6" id="KW-0812">Transmembrane</keyword>
<evidence type="ECO:0000256" key="2">
    <source>
        <dbReference type="ARBA" id="ARBA00012544"/>
    </source>
</evidence>
<dbReference type="Proteomes" id="UP000887572">
    <property type="component" value="Unplaced"/>
</dbReference>
<accession>A0A914HCJ4</accession>
<keyword evidence="6" id="KW-0472">Membrane</keyword>
<dbReference type="SUPFAM" id="SSF53756">
    <property type="entry name" value="UDP-Glycosyltransferase/glycogen phosphorylase"/>
    <property type="match status" value="1"/>
</dbReference>
<dbReference type="WBParaSite" id="Gr19_v10_g16260.t4">
    <property type="protein sequence ID" value="Gr19_v10_g16260.t4"/>
    <property type="gene ID" value="Gr19_v10_g16260"/>
</dbReference>
<evidence type="ECO:0000313" key="8">
    <source>
        <dbReference type="WBParaSite" id="Gr19_v10_g16260.t4"/>
    </source>
</evidence>
<keyword evidence="3" id="KW-0328">Glycosyltransferase</keyword>
<name>A0A914HCJ4_GLORO</name>
<dbReference type="PANTHER" id="PTHR48043:SF145">
    <property type="entry name" value="FI06409P-RELATED"/>
    <property type="match status" value="1"/>
</dbReference>
<dbReference type="InterPro" id="IPR002213">
    <property type="entry name" value="UDP_glucos_trans"/>
</dbReference>
<dbReference type="PANTHER" id="PTHR48043">
    <property type="entry name" value="EG:EG0003.4 PROTEIN-RELATED"/>
    <property type="match status" value="1"/>
</dbReference>
<protein>
    <recommendedName>
        <fullName evidence="2">glucuronosyltransferase</fullName>
        <ecNumber evidence="2">2.4.1.17</ecNumber>
    </recommendedName>
</protein>
<dbReference type="GO" id="GO:0015020">
    <property type="term" value="F:glucuronosyltransferase activity"/>
    <property type="evidence" value="ECO:0007669"/>
    <property type="project" value="UniProtKB-EC"/>
</dbReference>